<protein>
    <submittedName>
        <fullName evidence="7">ATP synthase subunit I</fullName>
    </submittedName>
</protein>
<dbReference type="AlphaFoldDB" id="A0A5D0WTW6"/>
<keyword evidence="5 6" id="KW-0472">Membrane</keyword>
<keyword evidence="4 6" id="KW-1133">Transmembrane helix</keyword>
<comment type="subcellular location">
    <subcellularLocation>
        <location evidence="1">Cell membrane</location>
        <topology evidence="1">Multi-pass membrane protein</topology>
    </subcellularLocation>
</comment>
<evidence type="ECO:0000256" key="2">
    <source>
        <dbReference type="ARBA" id="ARBA00022475"/>
    </source>
</evidence>
<evidence type="ECO:0000313" key="7">
    <source>
        <dbReference type="EMBL" id="TYC87557.1"/>
    </source>
</evidence>
<organism evidence="7 8">
    <name type="scientific">Acetobacterium wieringae</name>
    <dbReference type="NCBI Taxonomy" id="52694"/>
    <lineage>
        <taxon>Bacteria</taxon>
        <taxon>Bacillati</taxon>
        <taxon>Bacillota</taxon>
        <taxon>Clostridia</taxon>
        <taxon>Eubacteriales</taxon>
        <taxon>Eubacteriaceae</taxon>
        <taxon>Acetobacterium</taxon>
    </lineage>
</organism>
<evidence type="ECO:0000256" key="1">
    <source>
        <dbReference type="ARBA" id="ARBA00004651"/>
    </source>
</evidence>
<proteinExistence type="predicted"/>
<feature type="transmembrane region" description="Helical" evidence="6">
    <location>
        <begin position="20"/>
        <end position="36"/>
    </location>
</feature>
<name>A0A5D0WTW6_9FIRM</name>
<evidence type="ECO:0000256" key="4">
    <source>
        <dbReference type="ARBA" id="ARBA00022989"/>
    </source>
</evidence>
<dbReference type="GO" id="GO:0005886">
    <property type="term" value="C:plasma membrane"/>
    <property type="evidence" value="ECO:0007669"/>
    <property type="project" value="UniProtKB-SubCell"/>
</dbReference>
<feature type="transmembrane region" description="Helical" evidence="6">
    <location>
        <begin position="42"/>
        <end position="63"/>
    </location>
</feature>
<evidence type="ECO:0000313" key="8">
    <source>
        <dbReference type="Proteomes" id="UP000322619"/>
    </source>
</evidence>
<keyword evidence="2" id="KW-1003">Cell membrane</keyword>
<comment type="caution">
    <text evidence="7">The sequence shown here is derived from an EMBL/GenBank/DDBJ whole genome shotgun (WGS) entry which is preliminary data.</text>
</comment>
<evidence type="ECO:0000256" key="3">
    <source>
        <dbReference type="ARBA" id="ARBA00022692"/>
    </source>
</evidence>
<dbReference type="Pfam" id="PF03899">
    <property type="entry name" value="ATP-synt_I"/>
    <property type="match status" value="1"/>
</dbReference>
<reference evidence="7 8" key="1">
    <citation type="submission" date="2019-08" db="EMBL/GenBank/DDBJ databases">
        <title>Isolation and enrichment of carboxydotrophic bacteria from anaerobic sludge for the production of bio-based chemicals from syngas.</title>
        <authorList>
            <person name="Antares A.L."/>
            <person name="Moreira J."/>
            <person name="Diender M."/>
            <person name="Parshina S.N."/>
            <person name="Stams A.J.M."/>
            <person name="Alves M."/>
            <person name="Alves J.I."/>
            <person name="Sousa D.Z."/>
        </authorList>
    </citation>
    <scope>NUCLEOTIDE SEQUENCE [LARGE SCALE GENOMIC DNA]</scope>
    <source>
        <strain evidence="7 8">JM</strain>
    </source>
</reference>
<sequence>MQTMKTIQSFNKLSLETRIMIESGLVSLGLMLFSFLTKDPLAFALGVLFGGAYSILNFRLMQLTFDKAMKMPSARAQKYVQTRYFLRYLITGVVIYVAIINPWVNIIGVLLGLVAVKISVLINSTVSKKNVLINEA</sequence>
<dbReference type="EMBL" id="VSLA01000004">
    <property type="protein sequence ID" value="TYC87557.1"/>
    <property type="molecule type" value="Genomic_DNA"/>
</dbReference>
<accession>A0A5D0WTW6</accession>
<evidence type="ECO:0000256" key="6">
    <source>
        <dbReference type="SAM" id="Phobius"/>
    </source>
</evidence>
<dbReference type="InterPro" id="IPR005598">
    <property type="entry name" value="ATP_synth_I"/>
</dbReference>
<feature type="transmembrane region" description="Helical" evidence="6">
    <location>
        <begin position="106"/>
        <end position="126"/>
    </location>
</feature>
<feature type="transmembrane region" description="Helical" evidence="6">
    <location>
        <begin position="84"/>
        <end position="100"/>
    </location>
</feature>
<dbReference type="Proteomes" id="UP000322619">
    <property type="component" value="Unassembled WGS sequence"/>
</dbReference>
<keyword evidence="3 6" id="KW-0812">Transmembrane</keyword>
<evidence type="ECO:0000256" key="5">
    <source>
        <dbReference type="ARBA" id="ARBA00023136"/>
    </source>
</evidence>
<gene>
    <name evidence="7" type="ORF">FXB42_03675</name>
</gene>